<sequence length="331" mass="35711">MSSSDRRRRTRRAFNQIRKGREAMKPMLIAVAIAAMATGARAEIVIEPDHGLTLVVPAGFSATLQSIDPAASSRLIGVKTTDADLPTAKPAANLCEIVFHYDATYGDFTQGELNALFLSTNHFEMMREKVVAPGPIEDSAHFTHNGSAAHHFLGKIDAGGAFVVSVIPSPRGFTLVSCVTANTELDPAHLQPLYDGLVVPGQPRDGLVPSGDCPASPPDLPASVDEAEYVDAEGVLIRALDAERDRIASQCDPLHADIMIDAAMTGTGFSGTYRDFREHTLSRAIFHQLSSEELSELEKGHEQMAALAGAETADLWMRHTLFILGRDRLLD</sequence>
<reference evidence="1" key="1">
    <citation type="submission" date="2022-07" db="EMBL/GenBank/DDBJ databases">
        <title>Ectorhizobium quercum gen.nov., sp. nov.</title>
        <authorList>
            <person name="Ma T."/>
            <person name="Li Y."/>
        </authorList>
    </citation>
    <scope>NUCLEOTIDE SEQUENCE</scope>
    <source>
        <strain evidence="1">BDR2-2</strain>
    </source>
</reference>
<dbReference type="Proteomes" id="UP001208771">
    <property type="component" value="Unassembled WGS sequence"/>
</dbReference>
<gene>
    <name evidence="1" type="ORF">NOF55_02875</name>
</gene>
<name>A0AAE3SUI8_9HYPH</name>
<dbReference type="AlphaFoldDB" id="A0AAE3SUI8"/>
<dbReference type="RefSeq" id="WP_306409798.1">
    <property type="nucleotide sequence ID" value="NZ_JANFPI010000001.1"/>
</dbReference>
<protein>
    <submittedName>
        <fullName evidence="1">Uncharacterized protein</fullName>
    </submittedName>
</protein>
<evidence type="ECO:0000313" key="1">
    <source>
        <dbReference type="EMBL" id="MCX8996039.1"/>
    </source>
</evidence>
<comment type="caution">
    <text evidence="1">The sequence shown here is derived from an EMBL/GenBank/DDBJ whole genome shotgun (WGS) entry which is preliminary data.</text>
</comment>
<organism evidence="1 2">
    <name type="scientific">Ectorhizobium quercum</name>
    <dbReference type="NCBI Taxonomy" id="2965071"/>
    <lineage>
        <taxon>Bacteria</taxon>
        <taxon>Pseudomonadati</taxon>
        <taxon>Pseudomonadota</taxon>
        <taxon>Alphaproteobacteria</taxon>
        <taxon>Hyphomicrobiales</taxon>
        <taxon>Rhizobiaceae</taxon>
        <taxon>Ectorhizobium</taxon>
    </lineage>
</organism>
<keyword evidence="2" id="KW-1185">Reference proteome</keyword>
<accession>A0AAE3SUI8</accession>
<evidence type="ECO:0000313" key="2">
    <source>
        <dbReference type="Proteomes" id="UP001208771"/>
    </source>
</evidence>
<dbReference type="EMBL" id="JANFPI010000001">
    <property type="protein sequence ID" value="MCX8996039.1"/>
    <property type="molecule type" value="Genomic_DNA"/>
</dbReference>
<proteinExistence type="predicted"/>